<feature type="region of interest" description="Disordered" evidence="1">
    <location>
        <begin position="92"/>
        <end position="125"/>
    </location>
</feature>
<evidence type="ECO:0000313" key="2">
    <source>
        <dbReference type="EMBL" id="EFH28194.1"/>
    </source>
</evidence>
<sequence>MWLTRLWADGPNMACEACGLPVASRIDDCSLWQAVWLAPNAVRRFAVDNANAAPLSGAELMADGKGTPPFELIAEVVQRALDALLPAGPPAGRALLAGPGRPPPPRTPTSSSLPAHPQTGETWTPTNPATPAYLVPLPFGVWLWLAFLEPYLPIPAAGGMPNGFLRDDPPAPRTPHLFRAGPGTFQHALVRLPAVHSRWLREILENLTQHMRARLF</sequence>
<dbReference type="Proteomes" id="UP000002785">
    <property type="component" value="Chromosome"/>
</dbReference>
<organism evidence="2 3">
    <name type="scientific">Streptomyces sviceus (strain ATCC 29083 / DSM 924 / JCM 4929 / NBRC 13980 / NCIMB 11184 / NRRL 5439 / UC 5370)</name>
    <dbReference type="NCBI Taxonomy" id="463191"/>
    <lineage>
        <taxon>Bacteria</taxon>
        <taxon>Bacillati</taxon>
        <taxon>Actinomycetota</taxon>
        <taxon>Actinomycetes</taxon>
        <taxon>Kitasatosporales</taxon>
        <taxon>Streptomycetaceae</taxon>
        <taxon>Streptomyces</taxon>
    </lineage>
</organism>
<proteinExistence type="predicted"/>
<evidence type="ECO:0000256" key="1">
    <source>
        <dbReference type="SAM" id="MobiDB-lite"/>
    </source>
</evidence>
<reference evidence="2" key="1">
    <citation type="submission" date="2009-10" db="EMBL/GenBank/DDBJ databases">
        <title>The genome sequence of Streptomyces sviceus strain ATCC 29083.</title>
        <authorList>
            <consortium name="The Broad Institute Genome Sequencing Platform"/>
            <consortium name="Broad Institute Microbial Sequencing Center"/>
            <person name="Fischbach M."/>
            <person name="Godfrey P."/>
            <person name="Ward D."/>
            <person name="Young S."/>
            <person name="Zeng Q."/>
            <person name="Koehrsen M."/>
            <person name="Alvarado L."/>
            <person name="Berlin A.M."/>
            <person name="Bochicchio J."/>
            <person name="Borenstein D."/>
            <person name="Chapman S.B."/>
            <person name="Chen Z."/>
            <person name="Engels R."/>
            <person name="Freedman E."/>
            <person name="Gellesch M."/>
            <person name="Goldberg J."/>
            <person name="Griggs A."/>
            <person name="Gujja S."/>
            <person name="Heilman E.R."/>
            <person name="Heiman D.I."/>
            <person name="Hepburn T.A."/>
            <person name="Howarth C."/>
            <person name="Jen D."/>
            <person name="Larson L."/>
            <person name="Lewis B."/>
            <person name="Mehta T."/>
            <person name="Park D."/>
            <person name="Pearson M."/>
            <person name="Richards J."/>
            <person name="Roberts A."/>
            <person name="Saif S."/>
            <person name="Shea T.D."/>
            <person name="Shenoy N."/>
            <person name="Sisk P."/>
            <person name="Stolte C."/>
            <person name="Sykes S.N."/>
            <person name="Thomson T."/>
            <person name="Walk T."/>
            <person name="White J."/>
            <person name="Yandava C."/>
            <person name="Straight P."/>
            <person name="Clardy J."/>
            <person name="Hung D."/>
            <person name="Kolter R."/>
            <person name="Mekalanos J."/>
            <person name="Walker S."/>
            <person name="Walsh C.T."/>
            <person name="Wieland-Brown L.C."/>
            <person name="Haas B."/>
            <person name="Nusbaum C."/>
            <person name="Birren B."/>
        </authorList>
    </citation>
    <scope>NUCLEOTIDE SEQUENCE [LARGE SCALE GENOMIC DNA]</scope>
    <source>
        <strain evidence="2">ATCC 29083</strain>
    </source>
</reference>
<dbReference type="EMBL" id="CM000951">
    <property type="protein sequence ID" value="EFH28194.1"/>
    <property type="molecule type" value="Genomic_DNA"/>
</dbReference>
<accession>D6XBT9</accession>
<dbReference type="AlphaFoldDB" id="D6XBT9"/>
<evidence type="ECO:0000313" key="3">
    <source>
        <dbReference type="Proteomes" id="UP000002785"/>
    </source>
</evidence>
<dbReference type="HOGENOM" id="CLU_1277056_0_0_11"/>
<keyword evidence="3" id="KW-1185">Reference proteome</keyword>
<dbReference type="eggNOG" id="ENOG5033RXT">
    <property type="taxonomic scope" value="Bacteria"/>
</dbReference>
<name>D6XBT9_STRX2</name>
<gene>
    <name evidence="2" type="ORF">SSEG_10394</name>
</gene>
<protein>
    <submittedName>
        <fullName evidence="2">Uncharacterized protein</fullName>
    </submittedName>
</protein>